<dbReference type="InterPro" id="IPR054738">
    <property type="entry name" value="Siphovirus-type_tail_C"/>
</dbReference>
<proteinExistence type="predicted"/>
<evidence type="ECO:0000313" key="2">
    <source>
        <dbReference type="EMBL" id="PVE04661.1"/>
    </source>
</evidence>
<reference evidence="2 3" key="1">
    <citation type="submission" date="2013-12" db="EMBL/GenBank/DDBJ databases">
        <title>Annotated genome of Streptomyces scopuliridis.</title>
        <authorList>
            <person name="Olson J.B."/>
        </authorList>
    </citation>
    <scope>NUCLEOTIDE SEQUENCE [LARGE SCALE GENOMIC DNA]</scope>
    <source>
        <strain evidence="2 3">RB72</strain>
    </source>
</reference>
<dbReference type="EMBL" id="AZSP01000384">
    <property type="protein sequence ID" value="PVE04661.1"/>
    <property type="molecule type" value="Genomic_DNA"/>
</dbReference>
<organism evidence="2 3">
    <name type="scientific">Streptomyces scopuliridis RB72</name>
    <dbReference type="NCBI Taxonomy" id="1440053"/>
    <lineage>
        <taxon>Bacteria</taxon>
        <taxon>Bacillati</taxon>
        <taxon>Actinomycetota</taxon>
        <taxon>Actinomycetes</taxon>
        <taxon>Kitasatosporales</taxon>
        <taxon>Streptomycetaceae</taxon>
        <taxon>Streptomyces</taxon>
    </lineage>
</organism>
<dbReference type="Gene3D" id="2.60.120.860">
    <property type="match status" value="1"/>
</dbReference>
<sequence length="471" mass="49926">MPQQAIGRIQWGDLLFGPGSQYVVTAVDGLDDMPDIRAQDIERPGQHGDYTGPDYTGPRVVQLGLGLRGQTPDDLRALALALRDATQPQRQPAPLQFLDQDVLVFGKVRRRSIPYDAEYLWRLGSAALEIYCADPYLYGLEERSASTTAYSPAAGRKYPLPYAGLGPAVRNLVLNPSFEETFTTETAGFGSNNTRSRVNTESYVGQWSVQHAISVASAQGGTSWNIEPVSAGNTVQFGVWVKIPATGIAALELWWRNQTTNLFTLPVLASAAPGSWARVSGSYTVAAGQTCDRVAAVATASAAGAATWWADAAMAEAGPVLHPYIDGSQGGSFWEGTPNASVSQRPAGIGRVYGSSGTSGRLTAVNGGASPAYPVLRVDGPVANPSIEQVTTGSSLVLDATIQPGEFLTIDTRTRAVLLMGSSPRRTWVRGGSTWPLLMPGANELAYRGSALPGSPGQPSLLSVTWRDTSL</sequence>
<feature type="domain" description="Siphovirus-type tail component C-terminal" evidence="1">
    <location>
        <begin position="368"/>
        <end position="449"/>
    </location>
</feature>
<protein>
    <recommendedName>
        <fullName evidence="1">Siphovirus-type tail component C-terminal domain-containing protein</fullName>
    </recommendedName>
</protein>
<dbReference type="STRING" id="1440053.GCA_000718095_03419"/>
<dbReference type="AlphaFoldDB" id="A0A2T7SP46"/>
<dbReference type="Proteomes" id="UP000245992">
    <property type="component" value="Unassembled WGS sequence"/>
</dbReference>
<dbReference type="Gene3D" id="2.60.120.260">
    <property type="entry name" value="Galactose-binding domain-like"/>
    <property type="match status" value="1"/>
</dbReference>
<evidence type="ECO:0000259" key="1">
    <source>
        <dbReference type="Pfam" id="PF22768"/>
    </source>
</evidence>
<accession>A0A2T7SP46</accession>
<comment type="caution">
    <text evidence="2">The sequence shown here is derived from an EMBL/GenBank/DDBJ whole genome shotgun (WGS) entry which is preliminary data.</text>
</comment>
<keyword evidence="3" id="KW-1185">Reference proteome</keyword>
<dbReference type="Gene3D" id="2.40.30.200">
    <property type="match status" value="1"/>
</dbReference>
<evidence type="ECO:0000313" key="3">
    <source>
        <dbReference type="Proteomes" id="UP000245992"/>
    </source>
</evidence>
<gene>
    <name evidence="2" type="ORF">Y717_10725</name>
</gene>
<dbReference type="RefSeq" id="WP_051745998.1">
    <property type="nucleotide sequence ID" value="NZ_AZSP01000384.1"/>
</dbReference>
<dbReference type="OrthoDB" id="3985590at2"/>
<dbReference type="Pfam" id="PF22768">
    <property type="entry name" value="SPP1_Dit"/>
    <property type="match status" value="1"/>
</dbReference>
<name>A0A2T7SP46_9ACTN</name>